<dbReference type="EMBL" id="JAGGKV010000011">
    <property type="protein sequence ID" value="MBP1964922.1"/>
    <property type="molecule type" value="Genomic_DNA"/>
</dbReference>
<dbReference type="SUPFAM" id="SSF49384">
    <property type="entry name" value="Carbohydrate-binding domain"/>
    <property type="match status" value="1"/>
</dbReference>
<dbReference type="Pfam" id="PF18099">
    <property type="entry name" value="CBM_35_2"/>
    <property type="match status" value="1"/>
</dbReference>
<protein>
    <submittedName>
        <fullName evidence="4">Icc-related predicted phosphoesterase</fullName>
    </submittedName>
</protein>
<reference evidence="4 5" key="1">
    <citation type="submission" date="2021-03" db="EMBL/GenBank/DDBJ databases">
        <title>Genomic Encyclopedia of Type Strains, Phase IV (KMG-IV): sequencing the most valuable type-strain genomes for metagenomic binning, comparative biology and taxonomic classification.</title>
        <authorList>
            <person name="Goeker M."/>
        </authorList>
    </citation>
    <scope>NUCLEOTIDE SEQUENCE [LARGE SCALE GENOMIC DNA]</scope>
    <source>
        <strain evidence="4 5">DSM 24950</strain>
    </source>
</reference>
<comment type="caution">
    <text evidence="4">The sequence shown here is derived from an EMBL/GenBank/DDBJ whole genome shotgun (WGS) entry which is preliminary data.</text>
</comment>
<dbReference type="InterPro" id="IPR041342">
    <property type="entry name" value="CBM35"/>
</dbReference>
<dbReference type="Pfam" id="PF00149">
    <property type="entry name" value="Metallophos"/>
    <property type="match status" value="1"/>
</dbReference>
<dbReference type="SUPFAM" id="SSF56300">
    <property type="entry name" value="Metallo-dependent phosphatases"/>
    <property type="match status" value="1"/>
</dbReference>
<dbReference type="Gene3D" id="3.60.21.10">
    <property type="match status" value="1"/>
</dbReference>
<dbReference type="PANTHER" id="PTHR43143">
    <property type="entry name" value="METALLOPHOSPHOESTERASE, CALCINEURIN SUPERFAMILY"/>
    <property type="match status" value="1"/>
</dbReference>
<dbReference type="InterPro" id="IPR029052">
    <property type="entry name" value="Metallo-depent_PP-like"/>
</dbReference>
<feature type="domain" description="CBM6" evidence="3">
    <location>
        <begin position="308"/>
        <end position="431"/>
    </location>
</feature>
<dbReference type="InterPro" id="IPR003343">
    <property type="entry name" value="Big_2"/>
</dbReference>
<evidence type="ECO:0000259" key="3">
    <source>
        <dbReference type="PROSITE" id="PS51175"/>
    </source>
</evidence>
<dbReference type="SUPFAM" id="SSF49785">
    <property type="entry name" value="Galactose-binding domain-like"/>
    <property type="match status" value="4"/>
</dbReference>
<dbReference type="Gene3D" id="2.60.40.680">
    <property type="match status" value="1"/>
</dbReference>
<accession>A0ABS4I1X6</accession>
<evidence type="ECO:0000256" key="2">
    <source>
        <dbReference type="ARBA" id="ARBA00023157"/>
    </source>
</evidence>
<name>A0ABS4I1X6_9BACL</name>
<dbReference type="InterPro" id="IPR006558">
    <property type="entry name" value="LamG-like"/>
</dbReference>
<keyword evidence="2" id="KW-1015">Disulfide bond</keyword>
<dbReference type="PROSITE" id="PS51175">
    <property type="entry name" value="CBM6"/>
    <property type="match status" value="1"/>
</dbReference>
<proteinExistence type="predicted"/>
<dbReference type="Gene3D" id="2.60.120.200">
    <property type="match status" value="1"/>
</dbReference>
<dbReference type="CDD" id="cd08547">
    <property type="entry name" value="Type_II_cohesin"/>
    <property type="match status" value="1"/>
</dbReference>
<dbReference type="RefSeq" id="WP_209856043.1">
    <property type="nucleotide sequence ID" value="NZ_JAGGKV010000011.1"/>
</dbReference>
<dbReference type="InterPro" id="IPR013320">
    <property type="entry name" value="ConA-like_dom_sf"/>
</dbReference>
<evidence type="ECO:0000256" key="1">
    <source>
        <dbReference type="ARBA" id="ARBA00022729"/>
    </source>
</evidence>
<sequence>MSFMNRIKKSFLSMSLILVALAGSTGLVDLLFQSNSSAAEALNPTGNPILSFMSISDIHVNTANLSKALDDSVANNVDLITVAGDLTNNQTDSEYDAVMNMMKSKPHAPVYYTMGNHEYDYHPQDNFKAGINKFIAKTGAPGINYDKWINGYHFIFLSADVRYAGYTDETISWLRNTIAQNADPSKPIFLFMHQPLDRTTSQTYPINTTGTPGTYLGLLPDSNQQVQDILANYPQSVFVTGHIHDDVKIEGNLFSEKFSAVRDGAITSINQGLIFDVYSDKVQIRGRDFSTKTTIWNGTIQLQPNTTGVYEAEDGSFSYATNPDDVNASGGKVVNMKDGRAYLEMLRVDGGASGGQKILKVRYAAAAANASMGVYVNGTKVQSINAPPTGGTGTYGDVDVAIDLNPGAYNKITLKRESNAVEVNLDKLQILESDNYSTMWGFNNDGSDSIPNGFNATLQGSAAFDTANKMEGLASLSIDGADGNYASAGLVSTKTDDVTLTAWVRWNGATSGSQVILANGDGLTNGYSIALDHAQGDKVSIVLNGQTILGSQTALTAGQWTNITAVRRSGTWELTINGINAPITNDTSAPDTPTTGTFIGADSSGKMGFNGQIDSVRVYNQALSIDQIKAIANETSTPKLESIKITKQPDRRRYPVNSRIDITGMTVVGTYSDGTTKNETITGNNVLGFNTSYAGVQTGKTLTVNVGGKTDTYTIDVYSVKVGTVPVPGVVEVINNVAKHDDVSHLVVATAPAIGAQALAHPANTWTEYSVDVQKTGIYQINLSANAADKADFIVDGVLQKTISTNVFSSSNSVALTQGIHRIRLQVKGTKYGIYNFEVLDTSQSYRNIAPTATVTASTGTSTASNATDGVIEVDGSGEWVSSEQNPWIQLTWNNSQPINKVILFDRKTANANVSAGTLTFSDGSSIDVTGMDQLGYQLGYGKEVTFPEKTVTWVKFQATGGTTTTGGTTYNNGLSEFQVLYSGAGTPVTSINVTTAGGVNAITSQSGTLQMQADILPVDATFKNVTWNVFEADGVTPTNKATINASGLLTAKNNGTVKVIGSSAADGSIQGAATITIQGQSIANNATATASSEYNASFVAGNVIDGIVSSEWASKGEANPWIKLTWNTPCMINKVVLYDRPNTSDNINRGTLSFSDGSSVNVTGISTTGAPMEVTFPDKIVTWVKFQATGNTGAPNNGLSEFQIYGDLAVPVTSINVNGANGANSITDPNGTLQMQAAVLPVGANPSVTWSVYDADGISATNKATIDVNGLLTAVDDGAVTVVATAIDGSGVKGAATITINGQNPLPQATLTGLQQVNSGDAFNLTMGLTNVTQSVYQQVYGQDLMLHYDPVSLQFNSVISLQAGLQIIDQKVIAPGQVRIVAATVGQSVYAQGDLLSFQFTAKSVTQATYMTTISVDNVVIANGQGNELQVSGASREIQISTPVDKSLLTALIANAQAKYNAAEEGNGNGLYAIGAKAQLQLAIDAASAIANDPKANQQQVDSAKAALEAAIQVFETKRINADINGGGVSIGDLAIVAAAYGKQEGQPGWNVLADVNKDGKVGLEDLAIVALAMFK</sequence>
<dbReference type="Gene3D" id="1.10.1330.10">
    <property type="entry name" value="Dockerin domain"/>
    <property type="match status" value="1"/>
</dbReference>
<organism evidence="4 5">
    <name type="scientific">Paenibacillus aceris</name>
    <dbReference type="NCBI Taxonomy" id="869555"/>
    <lineage>
        <taxon>Bacteria</taxon>
        <taxon>Bacillati</taxon>
        <taxon>Bacillota</taxon>
        <taxon>Bacilli</taxon>
        <taxon>Bacillales</taxon>
        <taxon>Paenibacillaceae</taxon>
        <taxon>Paenibacillus</taxon>
    </lineage>
</organism>
<keyword evidence="1" id="KW-0732">Signal</keyword>
<dbReference type="InterPro" id="IPR008979">
    <property type="entry name" value="Galactose-bd-like_sf"/>
</dbReference>
<dbReference type="Proteomes" id="UP001519344">
    <property type="component" value="Unassembled WGS sequence"/>
</dbReference>
<dbReference type="Gene3D" id="2.60.120.260">
    <property type="entry name" value="Galactose-binding domain-like"/>
    <property type="match status" value="4"/>
</dbReference>
<dbReference type="InterPro" id="IPR036439">
    <property type="entry name" value="Dockerin_dom_sf"/>
</dbReference>
<dbReference type="Gene3D" id="2.60.40.1080">
    <property type="match status" value="1"/>
</dbReference>
<dbReference type="SMART" id="SM00560">
    <property type="entry name" value="LamGL"/>
    <property type="match status" value="1"/>
</dbReference>
<evidence type="ECO:0000313" key="5">
    <source>
        <dbReference type="Proteomes" id="UP001519344"/>
    </source>
</evidence>
<dbReference type="Pfam" id="PF13385">
    <property type="entry name" value="Laminin_G_3"/>
    <property type="match status" value="1"/>
</dbReference>
<dbReference type="Gene3D" id="2.60.40.3630">
    <property type="match status" value="1"/>
</dbReference>
<dbReference type="InterPro" id="IPR055826">
    <property type="entry name" value="DUF7402"/>
</dbReference>
<evidence type="ECO:0000313" key="4">
    <source>
        <dbReference type="EMBL" id="MBP1964922.1"/>
    </source>
</evidence>
<gene>
    <name evidence="4" type="ORF">J2Z65_004155</name>
</gene>
<keyword evidence="5" id="KW-1185">Reference proteome</keyword>
<dbReference type="SMART" id="SM00635">
    <property type="entry name" value="BID_2"/>
    <property type="match status" value="2"/>
</dbReference>
<dbReference type="InterPro" id="IPR005084">
    <property type="entry name" value="CBM6"/>
</dbReference>
<dbReference type="InterPro" id="IPR004843">
    <property type="entry name" value="Calcineurin-like_PHP"/>
</dbReference>
<dbReference type="SUPFAM" id="SSF49899">
    <property type="entry name" value="Concanavalin A-like lectins/glucanases"/>
    <property type="match status" value="1"/>
</dbReference>
<dbReference type="InterPro" id="IPR051918">
    <property type="entry name" value="STPP_CPPED1"/>
</dbReference>
<dbReference type="PANTHER" id="PTHR43143:SF1">
    <property type="entry name" value="SERINE_THREONINE-PROTEIN PHOSPHATASE CPPED1"/>
    <property type="match status" value="1"/>
</dbReference>
<dbReference type="Pfam" id="PF24135">
    <property type="entry name" value="DUF7402"/>
    <property type="match status" value="2"/>
</dbReference>
<dbReference type="InterPro" id="IPR008965">
    <property type="entry name" value="CBM2/CBM3_carb-bd_dom_sf"/>
</dbReference>
<dbReference type="Gene3D" id="1.20.1270.90">
    <property type="entry name" value="AF1782-like"/>
    <property type="match status" value="1"/>
</dbReference>